<dbReference type="RefSeq" id="WP_344773117.1">
    <property type="nucleotide sequence ID" value="NZ_BAABAH010000003.1"/>
</dbReference>
<dbReference type="Pfam" id="PF00722">
    <property type="entry name" value="Glyco_hydro_16"/>
    <property type="match status" value="1"/>
</dbReference>
<dbReference type="PROSITE" id="PS51762">
    <property type="entry name" value="GH16_2"/>
    <property type="match status" value="1"/>
</dbReference>
<sequence length="303" mass="32504">MSPLLGRVSRGTAMTALLLVGALMMPGSAEVSENAGNAGHGSARAGQAVASQKYGWQPSLFDFSWEYGEALTDKPSRGTKRKGKWLDVSTGSGRAARHNGGMMIESSYGVVTPRDVSPDFKDGDHGTTSVTLKGNPQTYGRWEVRFTTWTQSSDGDPYDVRFDLVPEGTSPDCRARSIKVAQVTATSNSVDIGAYSPSGDKSWTRTVSGVPIGARANEHAFAVEVAKDHITWFIDGKPVGTTKDKAAVPGVPLTIRLSLIGNGNNEMRHTYALFDWMRGFPIDHGQHPKNGASLNTGTQHFSC</sequence>
<gene>
    <name evidence="4" type="ORF">GCM10022242_10870</name>
</gene>
<protein>
    <recommendedName>
        <fullName evidence="3">GH16 domain-containing protein</fullName>
    </recommendedName>
</protein>
<evidence type="ECO:0000256" key="1">
    <source>
        <dbReference type="SAM" id="MobiDB-lite"/>
    </source>
</evidence>
<dbReference type="Gene3D" id="2.60.120.200">
    <property type="match status" value="1"/>
</dbReference>
<dbReference type="EMBL" id="BAABAH010000003">
    <property type="protein sequence ID" value="GAA3810050.1"/>
    <property type="molecule type" value="Genomic_DNA"/>
</dbReference>
<dbReference type="SUPFAM" id="SSF49899">
    <property type="entry name" value="Concanavalin A-like lectins/glucanases"/>
    <property type="match status" value="1"/>
</dbReference>
<comment type="caution">
    <text evidence="4">The sequence shown here is derived from an EMBL/GenBank/DDBJ whole genome shotgun (WGS) entry which is preliminary data.</text>
</comment>
<name>A0ABP7I5Q9_9ACTN</name>
<keyword evidence="2" id="KW-0732">Signal</keyword>
<evidence type="ECO:0000256" key="2">
    <source>
        <dbReference type="SAM" id="SignalP"/>
    </source>
</evidence>
<feature type="chain" id="PRO_5047240572" description="GH16 domain-containing protein" evidence="2">
    <location>
        <begin position="30"/>
        <end position="303"/>
    </location>
</feature>
<accession>A0ABP7I5Q9</accession>
<dbReference type="Proteomes" id="UP001501821">
    <property type="component" value="Unassembled WGS sequence"/>
</dbReference>
<keyword evidence="5" id="KW-1185">Reference proteome</keyword>
<feature type="domain" description="GH16" evidence="3">
    <location>
        <begin position="52"/>
        <end position="285"/>
    </location>
</feature>
<feature type="signal peptide" evidence="2">
    <location>
        <begin position="1"/>
        <end position="29"/>
    </location>
</feature>
<evidence type="ECO:0000313" key="5">
    <source>
        <dbReference type="Proteomes" id="UP001501821"/>
    </source>
</evidence>
<evidence type="ECO:0000259" key="3">
    <source>
        <dbReference type="PROSITE" id="PS51762"/>
    </source>
</evidence>
<dbReference type="InterPro" id="IPR000757">
    <property type="entry name" value="Beta-glucanase-like"/>
</dbReference>
<proteinExistence type="predicted"/>
<evidence type="ECO:0000313" key="4">
    <source>
        <dbReference type="EMBL" id="GAA3810050.1"/>
    </source>
</evidence>
<organism evidence="4 5">
    <name type="scientific">Nocardioides panacisoli</name>
    <dbReference type="NCBI Taxonomy" id="627624"/>
    <lineage>
        <taxon>Bacteria</taxon>
        <taxon>Bacillati</taxon>
        <taxon>Actinomycetota</taxon>
        <taxon>Actinomycetes</taxon>
        <taxon>Propionibacteriales</taxon>
        <taxon>Nocardioidaceae</taxon>
        <taxon>Nocardioides</taxon>
    </lineage>
</organism>
<feature type="region of interest" description="Disordered" evidence="1">
    <location>
        <begin position="74"/>
        <end position="99"/>
    </location>
</feature>
<reference evidence="5" key="1">
    <citation type="journal article" date="2019" name="Int. J. Syst. Evol. Microbiol.">
        <title>The Global Catalogue of Microorganisms (GCM) 10K type strain sequencing project: providing services to taxonomists for standard genome sequencing and annotation.</title>
        <authorList>
            <consortium name="The Broad Institute Genomics Platform"/>
            <consortium name="The Broad Institute Genome Sequencing Center for Infectious Disease"/>
            <person name="Wu L."/>
            <person name="Ma J."/>
        </authorList>
    </citation>
    <scope>NUCLEOTIDE SEQUENCE [LARGE SCALE GENOMIC DNA]</scope>
    <source>
        <strain evidence="5">JCM 16953</strain>
    </source>
</reference>
<dbReference type="InterPro" id="IPR013320">
    <property type="entry name" value="ConA-like_dom_sf"/>
</dbReference>